<organism evidence="3 4">
    <name type="scientific">Mytilus edulis</name>
    <name type="common">Blue mussel</name>
    <dbReference type="NCBI Taxonomy" id="6550"/>
    <lineage>
        <taxon>Eukaryota</taxon>
        <taxon>Metazoa</taxon>
        <taxon>Spiralia</taxon>
        <taxon>Lophotrochozoa</taxon>
        <taxon>Mollusca</taxon>
        <taxon>Bivalvia</taxon>
        <taxon>Autobranchia</taxon>
        <taxon>Pteriomorphia</taxon>
        <taxon>Mytilida</taxon>
        <taxon>Mytiloidea</taxon>
        <taxon>Mytilidae</taxon>
        <taxon>Mytilinae</taxon>
        <taxon>Mytilus</taxon>
    </lineage>
</organism>
<dbReference type="PROSITE" id="PS50119">
    <property type="entry name" value="ZF_BBOX"/>
    <property type="match status" value="1"/>
</dbReference>
<evidence type="ECO:0000256" key="1">
    <source>
        <dbReference type="PROSITE-ProRule" id="PRU00024"/>
    </source>
</evidence>
<keyword evidence="1" id="KW-0863">Zinc-finger</keyword>
<accession>A0A8S3R0N6</accession>
<evidence type="ECO:0000259" key="2">
    <source>
        <dbReference type="PROSITE" id="PS50119"/>
    </source>
</evidence>
<dbReference type="Pfam" id="PF00643">
    <property type="entry name" value="zf-B_box"/>
    <property type="match status" value="1"/>
</dbReference>
<protein>
    <recommendedName>
        <fullName evidence="2">B box-type domain-containing protein</fullName>
    </recommendedName>
</protein>
<comment type="caution">
    <text evidence="3">The sequence shown here is derived from an EMBL/GenBank/DDBJ whole genome shotgun (WGS) entry which is preliminary data.</text>
</comment>
<feature type="domain" description="B box-type" evidence="2">
    <location>
        <begin position="1"/>
        <end position="43"/>
    </location>
</feature>
<gene>
    <name evidence="3" type="ORF">MEDL_14714</name>
</gene>
<dbReference type="Proteomes" id="UP000683360">
    <property type="component" value="Unassembled WGS sequence"/>
</dbReference>
<name>A0A8S3R0N6_MYTED</name>
<dbReference type="OrthoDB" id="6108862at2759"/>
<proteinExistence type="predicted"/>
<reference evidence="3" key="1">
    <citation type="submission" date="2021-03" db="EMBL/GenBank/DDBJ databases">
        <authorList>
            <person name="Bekaert M."/>
        </authorList>
    </citation>
    <scope>NUCLEOTIDE SEQUENCE</scope>
</reference>
<dbReference type="SUPFAM" id="SSF57845">
    <property type="entry name" value="B-box zinc-binding domain"/>
    <property type="match status" value="1"/>
</dbReference>
<dbReference type="PANTHER" id="PTHR25462:SF296">
    <property type="entry name" value="MEIOTIC P26, ISOFORM F"/>
    <property type="match status" value="1"/>
</dbReference>
<dbReference type="InterPro" id="IPR000315">
    <property type="entry name" value="Znf_B-box"/>
</dbReference>
<keyword evidence="1" id="KW-0862">Zinc</keyword>
<dbReference type="Gene3D" id="3.30.160.60">
    <property type="entry name" value="Classic Zinc Finger"/>
    <property type="match status" value="1"/>
</dbReference>
<dbReference type="InterPro" id="IPR047153">
    <property type="entry name" value="TRIM45/56/19-like"/>
</dbReference>
<dbReference type="PANTHER" id="PTHR25462">
    <property type="entry name" value="BONUS, ISOFORM C-RELATED"/>
    <property type="match status" value="1"/>
</dbReference>
<dbReference type="EMBL" id="CAJPWZ010000731">
    <property type="protein sequence ID" value="CAG2200125.1"/>
    <property type="molecule type" value="Genomic_DNA"/>
</dbReference>
<evidence type="ECO:0000313" key="3">
    <source>
        <dbReference type="EMBL" id="CAG2200125.1"/>
    </source>
</evidence>
<dbReference type="GO" id="GO:0008270">
    <property type="term" value="F:zinc ion binding"/>
    <property type="evidence" value="ECO:0007669"/>
    <property type="project" value="UniProtKB-KW"/>
</dbReference>
<sequence>MTICKKHETEEVRFYCEECKELICDDCVVGDHSVCLKTKIGEYEQRQKRSLQETTKSASETGVPNINRILERITIAKQSFNCSVDKEVESISSKTEIIIKIFNELKEELVKTFEDLKRYELYMVKMLLTGIWNLETFVIQPEPVFSLEHSKSIEVNFGAEALIHCDISNCPEKCETYWKN</sequence>
<keyword evidence="1" id="KW-0479">Metal-binding</keyword>
<evidence type="ECO:0000313" key="4">
    <source>
        <dbReference type="Proteomes" id="UP000683360"/>
    </source>
</evidence>
<dbReference type="AlphaFoldDB" id="A0A8S3R0N6"/>
<keyword evidence="4" id="KW-1185">Reference proteome</keyword>